<evidence type="ECO:0000313" key="1">
    <source>
        <dbReference type="EMBL" id="GIQ92115.1"/>
    </source>
</evidence>
<proteinExistence type="predicted"/>
<name>A0A9K3GRM1_9EUKA</name>
<comment type="caution">
    <text evidence="1">The sequence shown here is derived from an EMBL/GenBank/DDBJ whole genome shotgun (WGS) entry which is preliminary data.</text>
</comment>
<sequence length="115" mass="12110">PVSECLAVLGPCFDADPAAVVVSGRVVNILNRAKSVLVNVLDCAVLQSVCIDISAVPKESVVSTQGNQFHLVSLSPSTPTPTLLHLRQSEGTLSWQLVELTVSAEAATALQDMDR</sequence>
<keyword evidence="2" id="KW-1185">Reference proteome</keyword>
<evidence type="ECO:0000313" key="2">
    <source>
        <dbReference type="Proteomes" id="UP000265618"/>
    </source>
</evidence>
<reference evidence="1 2" key="1">
    <citation type="journal article" date="2018" name="PLoS ONE">
        <title>The draft genome of Kipferlia bialata reveals reductive genome evolution in fornicate parasites.</title>
        <authorList>
            <person name="Tanifuji G."/>
            <person name="Takabayashi S."/>
            <person name="Kume K."/>
            <person name="Takagi M."/>
            <person name="Nakayama T."/>
            <person name="Kamikawa R."/>
            <person name="Inagaki Y."/>
            <person name="Hashimoto T."/>
        </authorList>
    </citation>
    <scope>NUCLEOTIDE SEQUENCE [LARGE SCALE GENOMIC DNA]</scope>
    <source>
        <strain evidence="1">NY0173</strain>
    </source>
</reference>
<organism evidence="1 2">
    <name type="scientific">Kipferlia bialata</name>
    <dbReference type="NCBI Taxonomy" id="797122"/>
    <lineage>
        <taxon>Eukaryota</taxon>
        <taxon>Metamonada</taxon>
        <taxon>Carpediemonas-like organisms</taxon>
        <taxon>Kipferlia</taxon>
    </lineage>
</organism>
<gene>
    <name evidence="1" type="ORF">KIPB_015705</name>
</gene>
<dbReference type="AlphaFoldDB" id="A0A9K3GRM1"/>
<protein>
    <submittedName>
        <fullName evidence="1">Uncharacterized protein</fullName>
    </submittedName>
</protein>
<accession>A0A9K3GRM1</accession>
<dbReference type="EMBL" id="BDIP01009001">
    <property type="protein sequence ID" value="GIQ92115.1"/>
    <property type="molecule type" value="Genomic_DNA"/>
</dbReference>
<dbReference type="Proteomes" id="UP000265618">
    <property type="component" value="Unassembled WGS sequence"/>
</dbReference>
<feature type="non-terminal residue" evidence="1">
    <location>
        <position position="1"/>
    </location>
</feature>
<feature type="non-terminal residue" evidence="1">
    <location>
        <position position="115"/>
    </location>
</feature>